<reference evidence="1 3" key="1">
    <citation type="submission" date="2019-09" db="EMBL/GenBank/DDBJ databases">
        <title>Photobacterium damselae subsp. damselae CDC-2227-81, a human clinical isolate.</title>
        <authorList>
            <person name="Osorio C.R."/>
        </authorList>
    </citation>
    <scope>NUCLEOTIDE SEQUENCE [LARGE SCALE GENOMIC DNA]</scope>
    <source>
        <strain evidence="1 3">CDC-2227-81</strain>
    </source>
</reference>
<reference evidence="2 4" key="2">
    <citation type="submission" date="2020-06" db="EMBL/GenBank/DDBJ databases">
        <title>Photobacterium damselae subsp. damselae comparative genomics.</title>
        <authorList>
            <person name="Osorio C.R."/>
        </authorList>
    </citation>
    <scope>NUCLEOTIDE SEQUENCE [LARGE SCALE GENOMIC DNA]</scope>
    <source>
        <strain evidence="2 4">TW250/03</strain>
    </source>
</reference>
<evidence type="ECO:0000313" key="3">
    <source>
        <dbReference type="Proteomes" id="UP000480943"/>
    </source>
</evidence>
<dbReference type="Proteomes" id="UP000480943">
    <property type="component" value="Unassembled WGS sequence"/>
</dbReference>
<name>A0A7Y7Q814_PHODD</name>
<dbReference type="EMBL" id="JABXOR010001304">
    <property type="protein sequence ID" value="NVP02562.1"/>
    <property type="molecule type" value="Genomic_DNA"/>
</dbReference>
<sequence length="98" mass="10761">MLNPEDARDIIAKHLRQCLLECGARTPKEAELILCLAIKESARSLNIAVGQARAKEAIEIALQASEKAFTKDDPFTVSNIQRLGFDLSQILDAPESIN</sequence>
<organism evidence="2 4">
    <name type="scientific">Photobacterium damselae subsp. damselae</name>
    <name type="common">Listonella damsela</name>
    <dbReference type="NCBI Taxonomy" id="85581"/>
    <lineage>
        <taxon>Bacteria</taxon>
        <taxon>Pseudomonadati</taxon>
        <taxon>Pseudomonadota</taxon>
        <taxon>Gammaproteobacteria</taxon>
        <taxon>Vibrionales</taxon>
        <taxon>Vibrionaceae</taxon>
        <taxon>Photobacterium</taxon>
    </lineage>
</organism>
<gene>
    <name evidence="1" type="ORF">F6450_12175</name>
    <name evidence="2" type="ORF">HWA77_20330</name>
</gene>
<evidence type="ECO:0000313" key="2">
    <source>
        <dbReference type="EMBL" id="NVP02562.1"/>
    </source>
</evidence>
<dbReference type="AlphaFoldDB" id="A0A7Y7Q814"/>
<dbReference type="Proteomes" id="UP000533429">
    <property type="component" value="Unassembled WGS sequence"/>
</dbReference>
<dbReference type="EMBL" id="VZUQ01000068">
    <property type="protein sequence ID" value="KAB1179934.1"/>
    <property type="molecule type" value="Genomic_DNA"/>
</dbReference>
<evidence type="ECO:0000313" key="1">
    <source>
        <dbReference type="EMBL" id="KAB1179934.1"/>
    </source>
</evidence>
<proteinExistence type="predicted"/>
<protein>
    <submittedName>
        <fullName evidence="2">Uncharacterized protein</fullName>
    </submittedName>
</protein>
<accession>A0A7Y7Q814</accession>
<dbReference type="RefSeq" id="WP_109376027.1">
    <property type="nucleotide sequence ID" value="NZ_JABXOQ010000075.1"/>
</dbReference>
<evidence type="ECO:0000313" key="4">
    <source>
        <dbReference type="Proteomes" id="UP000533429"/>
    </source>
</evidence>
<comment type="caution">
    <text evidence="2">The sequence shown here is derived from an EMBL/GenBank/DDBJ whole genome shotgun (WGS) entry which is preliminary data.</text>
</comment>